<accession>A0A1F5G2A3</accession>
<gene>
    <name evidence="1" type="ORF">A2696_00330</name>
</gene>
<evidence type="ECO:0000313" key="2">
    <source>
        <dbReference type="Proteomes" id="UP000177069"/>
    </source>
</evidence>
<proteinExistence type="predicted"/>
<name>A0A1F5G2A3_9BACT</name>
<protein>
    <submittedName>
        <fullName evidence="1">Uncharacterized protein</fullName>
    </submittedName>
</protein>
<organism evidence="1 2">
    <name type="scientific">Candidatus Curtissbacteria bacterium RIFCSPHIGHO2_01_FULL_41_13</name>
    <dbReference type="NCBI Taxonomy" id="1797745"/>
    <lineage>
        <taxon>Bacteria</taxon>
        <taxon>Candidatus Curtissiibacteriota</taxon>
    </lineage>
</organism>
<dbReference type="Proteomes" id="UP000177069">
    <property type="component" value="Unassembled WGS sequence"/>
</dbReference>
<evidence type="ECO:0000313" key="1">
    <source>
        <dbReference type="EMBL" id="OGD86011.1"/>
    </source>
</evidence>
<comment type="caution">
    <text evidence="1">The sequence shown here is derived from an EMBL/GenBank/DDBJ whole genome shotgun (WGS) entry which is preliminary data.</text>
</comment>
<dbReference type="AlphaFoldDB" id="A0A1F5G2A3"/>
<sequence>MLEREGNPFTIENDDDLGIKFNLLDSDDELATPTGVTVEIWQTRDAAGNPVSPTKVLTLTPKLNQNKSRYKTELDLEKIPLVLGTYEIRVLFSGQTAVQTPQVSFTVVED</sequence>
<reference evidence="1 2" key="1">
    <citation type="journal article" date="2016" name="Nat. Commun.">
        <title>Thousands of microbial genomes shed light on interconnected biogeochemical processes in an aquifer system.</title>
        <authorList>
            <person name="Anantharaman K."/>
            <person name="Brown C.T."/>
            <person name="Hug L.A."/>
            <person name="Sharon I."/>
            <person name="Castelle C.J."/>
            <person name="Probst A.J."/>
            <person name="Thomas B.C."/>
            <person name="Singh A."/>
            <person name="Wilkins M.J."/>
            <person name="Karaoz U."/>
            <person name="Brodie E.L."/>
            <person name="Williams K.H."/>
            <person name="Hubbard S.S."/>
            <person name="Banfield J.F."/>
        </authorList>
    </citation>
    <scope>NUCLEOTIDE SEQUENCE [LARGE SCALE GENOMIC DNA]</scope>
</reference>
<dbReference type="EMBL" id="MFBA01000007">
    <property type="protein sequence ID" value="OGD86011.1"/>
    <property type="molecule type" value="Genomic_DNA"/>
</dbReference>